<dbReference type="Proteomes" id="UP001059295">
    <property type="component" value="Chromosome"/>
</dbReference>
<dbReference type="InterPro" id="IPR036514">
    <property type="entry name" value="SGNH_hydro_sf"/>
</dbReference>
<dbReference type="Gene3D" id="3.40.50.1110">
    <property type="entry name" value="SGNH hydrolase"/>
    <property type="match status" value="2"/>
</dbReference>
<dbReference type="Gene3D" id="2.60.40.10">
    <property type="entry name" value="Immunoglobulins"/>
    <property type="match status" value="1"/>
</dbReference>
<proteinExistence type="predicted"/>
<evidence type="ECO:0000313" key="3">
    <source>
        <dbReference type="EMBL" id="UWN56712.1"/>
    </source>
</evidence>
<sequence length="661" mass="73261">MNLKKIGILCLGLMAGGLLQAKVRLASVFGSDMVLQRQCEAPLWGWAEPGAEVAVTGSWDGSTVRTRCGADGKWMLKLKTPDAGGPYTVTVSDGEAVTLENVLIGEVWICSGQSNMEMPVGGWGRVRDYAREIESADWPRIRLFGVKRVSSLAPREDVQVVGGGWQPCSPRTVPDFSAAGYFFARELHKALGVPVGVINTSWGGTVAESWMSPEALATHSDFAERVEQVRSAGADESRLWAGFRDDSARWEQVVAQRDPAYRDGKCLWKERSFDDSDWDTIALPAYFDAECLPGHDGIVWLRRRIEIPARWRGRDLTLRLSYVDDRDVTYFNGVQVGAIHALEQERVYRVPGRLVEGGEAVIAIRVLDTGGDGGLNYDGPSLRLSLSDDRYIPLSGPWRYRVGSKLADLPVPPVQPDFNPHQPTALYHSMLRPLVPLAFRGAVWYQGESNAWRAEQYGTLFPLLVEDWRSCWGRDFPFLFVQLANFGARHDEPAASQWAELREAQSEALHLDGTAMAVAIDIGEDDNIHPKNKQELGRRLALIARARVYGESVACSGPVYRTYRIEGDKIRIRFDEAEGLAVRDGRVLRGFAVAGADRRFRWAEAAIDGCDVVVGSPEVPYPLAVRYGWDDNPDCNLINASGLPASPFRTDRWPGITTGKK</sequence>
<name>A0ABY5UXJ8_9BACT</name>
<dbReference type="InterPro" id="IPR039329">
    <property type="entry name" value="SIAE"/>
</dbReference>
<dbReference type="Gene3D" id="2.60.120.260">
    <property type="entry name" value="Galactose-binding domain-like"/>
    <property type="match status" value="1"/>
</dbReference>
<dbReference type="PANTHER" id="PTHR22901">
    <property type="entry name" value="SIALATE O-ACETYLESTERASE"/>
    <property type="match status" value="1"/>
</dbReference>
<feature type="domain" description="Sialate O-acetylesterase" evidence="2">
    <location>
        <begin position="425"/>
        <end position="541"/>
    </location>
</feature>
<evidence type="ECO:0000313" key="4">
    <source>
        <dbReference type="Proteomes" id="UP001059295"/>
    </source>
</evidence>
<dbReference type="GeneID" id="82891796"/>
<evidence type="ECO:0000256" key="1">
    <source>
        <dbReference type="ARBA" id="ARBA00022801"/>
    </source>
</evidence>
<dbReference type="SUPFAM" id="SSF52266">
    <property type="entry name" value="SGNH hydrolase"/>
    <property type="match status" value="1"/>
</dbReference>
<gene>
    <name evidence="3" type="ORF">NQ491_08640</name>
</gene>
<reference evidence="3" key="1">
    <citation type="journal article" date="2022" name="Cell">
        <title>Design, construction, and in vivo augmentation of a complex gut microbiome.</title>
        <authorList>
            <person name="Cheng A.G."/>
            <person name="Ho P.Y."/>
            <person name="Aranda-Diaz A."/>
            <person name="Jain S."/>
            <person name="Yu F.B."/>
            <person name="Meng X."/>
            <person name="Wang M."/>
            <person name="Iakiviak M."/>
            <person name="Nagashima K."/>
            <person name="Zhao A."/>
            <person name="Murugkar P."/>
            <person name="Patil A."/>
            <person name="Atabakhsh K."/>
            <person name="Weakley A."/>
            <person name="Yan J."/>
            <person name="Brumbaugh A.R."/>
            <person name="Higginbottom S."/>
            <person name="Dimas A."/>
            <person name="Shiver A.L."/>
            <person name="Deutschbauer A."/>
            <person name="Neff N."/>
            <person name="Sonnenburg J.L."/>
            <person name="Huang K.C."/>
            <person name="Fischbach M.A."/>
        </authorList>
    </citation>
    <scope>NUCLEOTIDE SEQUENCE</scope>
    <source>
        <strain evidence="3">AP11</strain>
    </source>
</reference>
<accession>A0ABY5UXJ8</accession>
<evidence type="ECO:0000259" key="2">
    <source>
        <dbReference type="Pfam" id="PF03629"/>
    </source>
</evidence>
<dbReference type="PANTHER" id="PTHR22901:SF0">
    <property type="entry name" value="SIALATE O-ACETYLESTERASE"/>
    <property type="match status" value="1"/>
</dbReference>
<organism evidence="3 4">
    <name type="scientific">Alistipes ihumii AP11</name>
    <dbReference type="NCBI Taxonomy" id="1211813"/>
    <lineage>
        <taxon>Bacteria</taxon>
        <taxon>Pseudomonadati</taxon>
        <taxon>Bacteroidota</taxon>
        <taxon>Bacteroidia</taxon>
        <taxon>Bacteroidales</taxon>
        <taxon>Rikenellaceae</taxon>
        <taxon>Alistipes</taxon>
    </lineage>
</organism>
<dbReference type="Pfam" id="PF03629">
    <property type="entry name" value="SASA"/>
    <property type="match status" value="2"/>
</dbReference>
<dbReference type="SUPFAM" id="SSF49785">
    <property type="entry name" value="Galactose-binding domain-like"/>
    <property type="match status" value="1"/>
</dbReference>
<keyword evidence="4" id="KW-1185">Reference proteome</keyword>
<feature type="domain" description="Sialate O-acetylesterase" evidence="2">
    <location>
        <begin position="106"/>
        <end position="233"/>
    </location>
</feature>
<keyword evidence="1" id="KW-0378">Hydrolase</keyword>
<dbReference type="RefSeq" id="WP_019246857.1">
    <property type="nucleotide sequence ID" value="NZ_CAPH01000023.1"/>
</dbReference>
<dbReference type="InterPro" id="IPR008979">
    <property type="entry name" value="Galactose-bd-like_sf"/>
</dbReference>
<dbReference type="EMBL" id="CP102294">
    <property type="protein sequence ID" value="UWN56712.1"/>
    <property type="molecule type" value="Genomic_DNA"/>
</dbReference>
<dbReference type="InterPro" id="IPR013783">
    <property type="entry name" value="Ig-like_fold"/>
</dbReference>
<protein>
    <submittedName>
        <fullName evidence="3">9-O-acetylesterase</fullName>
    </submittedName>
</protein>
<dbReference type="InterPro" id="IPR005181">
    <property type="entry name" value="SASA"/>
</dbReference>